<dbReference type="InterPro" id="IPR024194">
    <property type="entry name" value="Ac/AlaTfrase_AlgI/DltB"/>
</dbReference>
<evidence type="ECO:0000256" key="8">
    <source>
        <dbReference type="ARBA" id="ARBA00023315"/>
    </source>
</evidence>
<keyword evidence="6 10" id="KW-1133">Transmembrane helix</keyword>
<accession>A0A2M9XZP4</accession>
<keyword evidence="3 9" id="KW-1003">Cell membrane</keyword>
<feature type="transmembrane region" description="Helical" evidence="10">
    <location>
        <begin position="447"/>
        <end position="464"/>
    </location>
</feature>
<evidence type="ECO:0000256" key="1">
    <source>
        <dbReference type="ARBA" id="ARBA00004651"/>
    </source>
</evidence>
<evidence type="ECO:0000256" key="3">
    <source>
        <dbReference type="ARBA" id="ARBA00022475"/>
    </source>
</evidence>
<evidence type="ECO:0000256" key="6">
    <source>
        <dbReference type="ARBA" id="ARBA00022989"/>
    </source>
</evidence>
<keyword evidence="8 9" id="KW-0012">Acyltransferase</keyword>
<feature type="transmembrane region" description="Helical" evidence="10">
    <location>
        <begin position="226"/>
        <end position="244"/>
    </location>
</feature>
<gene>
    <name evidence="11" type="ORF">EHQ30_10740</name>
</gene>
<feature type="transmembrane region" description="Helical" evidence="10">
    <location>
        <begin position="6"/>
        <end position="22"/>
    </location>
</feature>
<dbReference type="OrthoDB" id="342391at2"/>
<dbReference type="AlphaFoldDB" id="A0A2M9XZP4"/>
<evidence type="ECO:0000256" key="9">
    <source>
        <dbReference type="PIRNR" id="PIRNR016636"/>
    </source>
</evidence>
<comment type="subcellular location">
    <subcellularLocation>
        <location evidence="1">Cell membrane</location>
        <topology evidence="1">Multi-pass membrane protein</topology>
    </subcellularLocation>
</comment>
<organism evidence="11 12">
    <name type="scientific">Leptospira brenneri</name>
    <dbReference type="NCBI Taxonomy" id="2023182"/>
    <lineage>
        <taxon>Bacteria</taxon>
        <taxon>Pseudomonadati</taxon>
        <taxon>Spirochaetota</taxon>
        <taxon>Spirochaetia</taxon>
        <taxon>Leptospirales</taxon>
        <taxon>Leptospiraceae</taxon>
        <taxon>Leptospira</taxon>
    </lineage>
</organism>
<dbReference type="Pfam" id="PF03062">
    <property type="entry name" value="MBOAT"/>
    <property type="match status" value="1"/>
</dbReference>
<dbReference type="InterPro" id="IPR051085">
    <property type="entry name" value="MB_O-acyltransferase"/>
</dbReference>
<comment type="similarity">
    <text evidence="2 9">Belongs to the membrane-bound acyltransferase family.</text>
</comment>
<evidence type="ECO:0000256" key="2">
    <source>
        <dbReference type="ARBA" id="ARBA00010323"/>
    </source>
</evidence>
<keyword evidence="4 9" id="KW-0808">Transferase</keyword>
<name>A0A2M9XZP4_9LEPT</name>
<evidence type="ECO:0000256" key="5">
    <source>
        <dbReference type="ARBA" id="ARBA00022692"/>
    </source>
</evidence>
<feature type="transmembrane region" description="Helical" evidence="10">
    <location>
        <begin position="362"/>
        <end position="382"/>
    </location>
</feature>
<dbReference type="Proteomes" id="UP000297891">
    <property type="component" value="Unassembled WGS sequence"/>
</dbReference>
<keyword evidence="12" id="KW-1185">Reference proteome</keyword>
<sequence length="475" mass="54782">MLFNSIPYLILFAFTYLIYWNIPQKGRKPLLVISSLIFYAYFSFPFLFHFLLVILVNYGFSEWIFRKKDKGEAHNHLLFAIVVLNLINLGFFKYFYFVTGSLFSLTGYPAFKEIAGSWSIFLPLAISFYTFQIIAVQVDIHRGIIEKRMSAVDYFLFILFFPQLIAGPIMRSQDFLPQLDHPTIDSDRMKKGLFLIIGGLFKKVIIAENISPIISPIFMDPAKFDSFSIFFSVLAFAVQVYCDFSGYTDMARGSANLLGYEIPENFQGPFFSQSFRELWSRWHITLSSWLRDYIYIPLGGSKGSIFRSNLNSFITMCLGGLWHGANWAFVFWGAYLGALIWIERSLYLGRGKKKFLPDTLPFVGIIRTIVVFVIFCFSGVFFRAAARGDESMNVAYEIFKGVLTFRNTGETLSRVDELPTFIALGLMFNWFQYSNFVYEKLKPYQNILLPFLAVVILLLLGIFGDGGQDFIYFQF</sequence>
<dbReference type="EMBL" id="RQFP01000001">
    <property type="protein sequence ID" value="TGK97035.1"/>
    <property type="molecule type" value="Genomic_DNA"/>
</dbReference>
<reference evidence="11" key="1">
    <citation type="journal article" date="2019" name="PLoS Negl. Trop. Dis.">
        <title>Revisiting the worldwide diversity of Leptospira species in the environment.</title>
        <authorList>
            <person name="Vincent A.T."/>
            <person name="Schiettekatte O."/>
            <person name="Bourhy P."/>
            <person name="Veyrier F.J."/>
            <person name="Picardeau M."/>
        </authorList>
    </citation>
    <scope>NUCLEOTIDE SEQUENCE [LARGE SCALE GENOMIC DNA]</scope>
    <source>
        <strain evidence="11">201800277</strain>
    </source>
</reference>
<dbReference type="InterPro" id="IPR028362">
    <property type="entry name" value="AlgI"/>
</dbReference>
<keyword evidence="5 10" id="KW-0812">Transmembrane</keyword>
<evidence type="ECO:0000256" key="10">
    <source>
        <dbReference type="SAM" id="Phobius"/>
    </source>
</evidence>
<evidence type="ECO:0000313" key="12">
    <source>
        <dbReference type="Proteomes" id="UP000297891"/>
    </source>
</evidence>
<feature type="transmembrane region" description="Helical" evidence="10">
    <location>
        <begin position="154"/>
        <end position="171"/>
    </location>
</feature>
<evidence type="ECO:0000256" key="4">
    <source>
        <dbReference type="ARBA" id="ARBA00022679"/>
    </source>
</evidence>
<comment type="caution">
    <text evidence="11">The sequence shown here is derived from an EMBL/GenBank/DDBJ whole genome shotgun (WGS) entry which is preliminary data.</text>
</comment>
<dbReference type="GO" id="GO:0005886">
    <property type="term" value="C:plasma membrane"/>
    <property type="evidence" value="ECO:0007669"/>
    <property type="project" value="UniProtKB-SubCell"/>
</dbReference>
<feature type="transmembrane region" description="Helical" evidence="10">
    <location>
        <begin position="76"/>
        <end position="103"/>
    </location>
</feature>
<proteinExistence type="inferred from homology"/>
<feature type="transmembrane region" description="Helical" evidence="10">
    <location>
        <begin position="313"/>
        <end position="342"/>
    </location>
</feature>
<evidence type="ECO:0000313" key="11">
    <source>
        <dbReference type="EMBL" id="TGK97035.1"/>
    </source>
</evidence>
<dbReference type="GO" id="GO:0016746">
    <property type="term" value="F:acyltransferase activity"/>
    <property type="evidence" value="ECO:0007669"/>
    <property type="project" value="UniProtKB-KW"/>
</dbReference>
<dbReference type="PANTHER" id="PTHR13285">
    <property type="entry name" value="ACYLTRANSFERASE"/>
    <property type="match status" value="1"/>
</dbReference>
<feature type="transmembrane region" description="Helical" evidence="10">
    <location>
        <begin position="29"/>
        <end position="56"/>
    </location>
</feature>
<dbReference type="PANTHER" id="PTHR13285:SF23">
    <property type="entry name" value="TEICHOIC ACID D-ALANYLTRANSFERASE"/>
    <property type="match status" value="1"/>
</dbReference>
<dbReference type="PIRSF" id="PIRSF500217">
    <property type="entry name" value="AlgI"/>
    <property type="match status" value="1"/>
</dbReference>
<evidence type="ECO:0000256" key="7">
    <source>
        <dbReference type="ARBA" id="ARBA00023136"/>
    </source>
</evidence>
<keyword evidence="7 9" id="KW-0472">Membrane</keyword>
<feature type="transmembrane region" description="Helical" evidence="10">
    <location>
        <begin position="115"/>
        <end position="134"/>
    </location>
</feature>
<dbReference type="RefSeq" id="WP_100791464.1">
    <property type="nucleotide sequence ID" value="NZ_NPDQ01000006.1"/>
</dbReference>
<dbReference type="InterPro" id="IPR004299">
    <property type="entry name" value="MBOAT_fam"/>
</dbReference>
<dbReference type="GO" id="GO:0042121">
    <property type="term" value="P:alginic acid biosynthetic process"/>
    <property type="evidence" value="ECO:0007669"/>
    <property type="project" value="InterPro"/>
</dbReference>
<dbReference type="PIRSF" id="PIRSF016636">
    <property type="entry name" value="AlgI_DltB"/>
    <property type="match status" value="1"/>
</dbReference>
<protein>
    <submittedName>
        <fullName evidence="11">MBOAT family protein</fullName>
    </submittedName>
</protein>